<feature type="transmembrane region" description="Helical" evidence="2">
    <location>
        <begin position="79"/>
        <end position="101"/>
    </location>
</feature>
<protein>
    <submittedName>
        <fullName evidence="3">Putative membrane protein (TIGR02234 family)</fullName>
    </submittedName>
</protein>
<evidence type="ECO:0000313" key="4">
    <source>
        <dbReference type="Proteomes" id="UP000256485"/>
    </source>
</evidence>
<feature type="transmembrane region" description="Helical" evidence="2">
    <location>
        <begin position="54"/>
        <end position="72"/>
    </location>
</feature>
<dbReference type="Proteomes" id="UP000256485">
    <property type="component" value="Unassembled WGS sequence"/>
</dbReference>
<keyword evidence="2" id="KW-1133">Transmembrane helix</keyword>
<comment type="caution">
    <text evidence="3">The sequence shown here is derived from an EMBL/GenBank/DDBJ whole genome shotgun (WGS) entry which is preliminary data.</text>
</comment>
<keyword evidence="2" id="KW-0472">Membrane</keyword>
<keyword evidence="2" id="KW-0812">Transmembrane</keyword>
<evidence type="ECO:0000256" key="1">
    <source>
        <dbReference type="SAM" id="MobiDB-lite"/>
    </source>
</evidence>
<reference evidence="3 4" key="1">
    <citation type="submission" date="2018-08" db="EMBL/GenBank/DDBJ databases">
        <title>Sequencing the genomes of 1000 actinobacteria strains.</title>
        <authorList>
            <person name="Klenk H.-P."/>
        </authorList>
    </citation>
    <scope>NUCLEOTIDE SEQUENCE [LARGE SCALE GENOMIC DNA]</scope>
    <source>
        <strain evidence="3 4">DSM 22891</strain>
    </source>
</reference>
<sequence>MTGRREMTIAALAILVGAVAVLLAVSQTWVTAAWTAPDYPRVWVRLDGGDASPVARACGYVALAGVVALVATRRTGRRIVGALLALAGLGVVVACGFFWWLGDVVADSALTHAAGESTLGVVASDITTTGWPLLAVAGGVLITGAGVWATARGPQWPALGLRYEAPTTRRHADDDPWTALDKGEDPTLGA</sequence>
<dbReference type="EMBL" id="QTUC01000001">
    <property type="protein sequence ID" value="REF34762.1"/>
    <property type="molecule type" value="Genomic_DNA"/>
</dbReference>
<dbReference type="RefSeq" id="WP_115848669.1">
    <property type="nucleotide sequence ID" value="NZ_QTUC01000001.1"/>
</dbReference>
<gene>
    <name evidence="3" type="ORF">DFJ64_0128</name>
</gene>
<accession>A0A3D9UYZ9</accession>
<evidence type="ECO:0000256" key="2">
    <source>
        <dbReference type="SAM" id="Phobius"/>
    </source>
</evidence>
<dbReference type="InterPro" id="IPR019051">
    <property type="entry name" value="Trp_biosyn_TM_oprn/chp"/>
</dbReference>
<dbReference type="Pfam" id="PF09534">
    <property type="entry name" value="Trp_oprn_chp"/>
    <property type="match status" value="1"/>
</dbReference>
<keyword evidence="4" id="KW-1185">Reference proteome</keyword>
<feature type="transmembrane region" description="Helical" evidence="2">
    <location>
        <begin position="131"/>
        <end position="151"/>
    </location>
</feature>
<dbReference type="AlphaFoldDB" id="A0A3D9UYZ9"/>
<proteinExistence type="predicted"/>
<feature type="compositionally biased region" description="Basic and acidic residues" evidence="1">
    <location>
        <begin position="181"/>
        <end position="190"/>
    </location>
</feature>
<organism evidence="3 4">
    <name type="scientific">Thermasporomyces composti</name>
    <dbReference type="NCBI Taxonomy" id="696763"/>
    <lineage>
        <taxon>Bacteria</taxon>
        <taxon>Bacillati</taxon>
        <taxon>Actinomycetota</taxon>
        <taxon>Actinomycetes</taxon>
        <taxon>Propionibacteriales</taxon>
        <taxon>Nocardioidaceae</taxon>
        <taxon>Thermasporomyces</taxon>
    </lineage>
</organism>
<feature type="region of interest" description="Disordered" evidence="1">
    <location>
        <begin position="167"/>
        <end position="190"/>
    </location>
</feature>
<name>A0A3D9UYZ9_THECX</name>
<evidence type="ECO:0000313" key="3">
    <source>
        <dbReference type="EMBL" id="REF34762.1"/>
    </source>
</evidence>
<dbReference type="OrthoDB" id="3712369at2"/>